<reference evidence="2 3" key="1">
    <citation type="submission" date="2016-07" db="EMBL/GenBank/DDBJ databases">
        <title>Pervasive Adenine N6-methylation of Active Genes in Fungi.</title>
        <authorList>
            <consortium name="DOE Joint Genome Institute"/>
            <person name="Mondo S.J."/>
            <person name="Dannebaum R.O."/>
            <person name="Kuo R.C."/>
            <person name="Labutti K."/>
            <person name="Haridas S."/>
            <person name="Kuo A."/>
            <person name="Salamov A."/>
            <person name="Ahrendt S.R."/>
            <person name="Lipzen A."/>
            <person name="Sullivan W."/>
            <person name="Andreopoulos W.B."/>
            <person name="Clum A."/>
            <person name="Lindquist E."/>
            <person name="Daum C."/>
            <person name="Ramamoorthy G.K."/>
            <person name="Gryganskyi A."/>
            <person name="Culley D."/>
            <person name="Magnuson J.K."/>
            <person name="James T.Y."/>
            <person name="O'Malley M.A."/>
            <person name="Stajich J.E."/>
            <person name="Spatafora J.W."/>
            <person name="Visel A."/>
            <person name="Grigoriev I.V."/>
        </authorList>
    </citation>
    <scope>NUCLEOTIDE SEQUENCE [LARGE SCALE GENOMIC DNA]</scope>
    <source>
        <strain evidence="2 3">JEL800</strain>
    </source>
</reference>
<feature type="non-terminal residue" evidence="2">
    <location>
        <position position="64"/>
    </location>
</feature>
<protein>
    <submittedName>
        <fullName evidence="2">Uncharacterized protein</fullName>
    </submittedName>
</protein>
<name>A0A1Y2A7L2_9FUNG</name>
<feature type="compositionally biased region" description="Low complexity" evidence="1">
    <location>
        <begin position="12"/>
        <end position="24"/>
    </location>
</feature>
<gene>
    <name evidence="2" type="ORF">BCR33DRAFT_730877</name>
</gene>
<dbReference type="Proteomes" id="UP000193642">
    <property type="component" value="Unassembled WGS sequence"/>
</dbReference>
<evidence type="ECO:0000313" key="2">
    <source>
        <dbReference type="EMBL" id="ORY18483.1"/>
    </source>
</evidence>
<evidence type="ECO:0000313" key="3">
    <source>
        <dbReference type="Proteomes" id="UP000193642"/>
    </source>
</evidence>
<evidence type="ECO:0000256" key="1">
    <source>
        <dbReference type="SAM" id="MobiDB-lite"/>
    </source>
</evidence>
<keyword evidence="3" id="KW-1185">Reference proteome</keyword>
<proteinExistence type="predicted"/>
<accession>A0A1Y2A7L2</accession>
<comment type="caution">
    <text evidence="2">The sequence shown here is derived from an EMBL/GenBank/DDBJ whole genome shotgun (WGS) entry which is preliminary data.</text>
</comment>
<organism evidence="2 3">
    <name type="scientific">Rhizoclosmatium globosum</name>
    <dbReference type="NCBI Taxonomy" id="329046"/>
    <lineage>
        <taxon>Eukaryota</taxon>
        <taxon>Fungi</taxon>
        <taxon>Fungi incertae sedis</taxon>
        <taxon>Chytridiomycota</taxon>
        <taxon>Chytridiomycota incertae sedis</taxon>
        <taxon>Chytridiomycetes</taxon>
        <taxon>Chytridiales</taxon>
        <taxon>Chytriomycetaceae</taxon>
        <taxon>Rhizoclosmatium</taxon>
    </lineage>
</organism>
<sequence length="64" mass="7075">MPTLADLLRSFVNSPLSSPLSFSHSEPKKSKDKKTKNSQNQNSKLASSQDSKENQPKSRSSIRA</sequence>
<dbReference type="AlphaFoldDB" id="A0A1Y2A7L2"/>
<dbReference type="EMBL" id="MCGO01000275">
    <property type="protein sequence ID" value="ORY18483.1"/>
    <property type="molecule type" value="Genomic_DNA"/>
</dbReference>
<feature type="region of interest" description="Disordered" evidence="1">
    <location>
        <begin position="12"/>
        <end position="64"/>
    </location>
</feature>